<comment type="caution">
    <text evidence="1">The sequence shown here is derived from an EMBL/GenBank/DDBJ whole genome shotgun (WGS) entry which is preliminary data.</text>
</comment>
<dbReference type="EMBL" id="JBHSAC010000061">
    <property type="protein sequence ID" value="MFC3932576.1"/>
    <property type="molecule type" value="Genomic_DNA"/>
</dbReference>
<proteinExistence type="predicted"/>
<gene>
    <name evidence="1" type="ORF">ACFOSE_07365</name>
</gene>
<dbReference type="SUPFAM" id="SSF50129">
    <property type="entry name" value="GroES-like"/>
    <property type="match status" value="1"/>
</dbReference>
<dbReference type="RefSeq" id="WP_380432077.1">
    <property type="nucleotide sequence ID" value="NZ_JBHSAC010000061.1"/>
</dbReference>
<evidence type="ECO:0000313" key="1">
    <source>
        <dbReference type="EMBL" id="MFC3932576.1"/>
    </source>
</evidence>
<keyword evidence="2" id="KW-1185">Reference proteome</keyword>
<dbReference type="Gene3D" id="3.90.180.10">
    <property type="entry name" value="Medium-chain alcohol dehydrogenases, catalytic domain"/>
    <property type="match status" value="1"/>
</dbReference>
<name>A0ABV8D266_9STRE</name>
<organism evidence="1 2">
    <name type="scientific">Streptococcus dentapri</name>
    <dbReference type="NCBI Taxonomy" id="573564"/>
    <lineage>
        <taxon>Bacteria</taxon>
        <taxon>Bacillati</taxon>
        <taxon>Bacillota</taxon>
        <taxon>Bacilli</taxon>
        <taxon>Lactobacillales</taxon>
        <taxon>Streptococcaceae</taxon>
        <taxon>Streptococcus</taxon>
    </lineage>
</organism>
<dbReference type="Proteomes" id="UP001595901">
    <property type="component" value="Unassembled WGS sequence"/>
</dbReference>
<accession>A0ABV8D266</accession>
<evidence type="ECO:0000313" key="2">
    <source>
        <dbReference type="Proteomes" id="UP001595901"/>
    </source>
</evidence>
<protein>
    <submittedName>
        <fullName evidence="1">Uncharacterized protein</fullName>
    </submittedName>
</protein>
<dbReference type="InterPro" id="IPR011032">
    <property type="entry name" value="GroES-like_sf"/>
</dbReference>
<reference evidence="2" key="1">
    <citation type="journal article" date="2019" name="Int. J. Syst. Evol. Microbiol.">
        <title>The Global Catalogue of Microorganisms (GCM) 10K type strain sequencing project: providing services to taxonomists for standard genome sequencing and annotation.</title>
        <authorList>
            <consortium name="The Broad Institute Genomics Platform"/>
            <consortium name="The Broad Institute Genome Sequencing Center for Infectious Disease"/>
            <person name="Wu L."/>
            <person name="Ma J."/>
        </authorList>
    </citation>
    <scope>NUCLEOTIDE SEQUENCE [LARGE SCALE GENOMIC DNA]</scope>
    <source>
        <strain evidence="2">CCUG 58728</strain>
    </source>
</reference>
<sequence length="120" mass="13471">MATLVRVHGQGIDQLQLDEVELRELASNEVRMTVKASRITGDQLNYIKGLRLPGEAIHEISSLGYEAAGIVTAIGKAGELMKNGLVSELCLLDRMILNVIQVWEMILLFQPIVWLRFQIR</sequence>